<keyword evidence="1" id="KW-0472">Membrane</keyword>
<dbReference type="RefSeq" id="WP_269483298.1">
    <property type="nucleotide sequence ID" value="NZ_JAPXGO010000016.1"/>
</dbReference>
<evidence type="ECO:0000313" key="2">
    <source>
        <dbReference type="EMBL" id="MCZ6160670.1"/>
    </source>
</evidence>
<protein>
    <submittedName>
        <fullName evidence="2">Uncharacterized protein</fullName>
    </submittedName>
</protein>
<dbReference type="AlphaFoldDB" id="A0A9Q4KNH9"/>
<dbReference type="Proteomes" id="UP001075225">
    <property type="component" value="Unassembled WGS sequence"/>
</dbReference>
<organism evidence="2 3">
    <name type="scientific">Campylobacter ureolyticus</name>
    <dbReference type="NCBI Taxonomy" id="827"/>
    <lineage>
        <taxon>Bacteria</taxon>
        <taxon>Pseudomonadati</taxon>
        <taxon>Campylobacterota</taxon>
        <taxon>Epsilonproteobacteria</taxon>
        <taxon>Campylobacterales</taxon>
        <taxon>Campylobacteraceae</taxon>
        <taxon>Campylobacter</taxon>
    </lineage>
</organism>
<comment type="caution">
    <text evidence="2">The sequence shown here is derived from an EMBL/GenBank/DDBJ whole genome shotgun (WGS) entry which is preliminary data.</text>
</comment>
<accession>A0A9Q4KNH9</accession>
<evidence type="ECO:0000313" key="3">
    <source>
        <dbReference type="Proteomes" id="UP001075225"/>
    </source>
</evidence>
<reference evidence="2" key="1">
    <citation type="submission" date="2022-12" db="EMBL/GenBank/DDBJ databases">
        <title>Species Delineation and Comparative Genomics within the Campylobacter ureolyticus Complex.</title>
        <authorList>
            <person name="Maki J."/>
            <person name="Howard M."/>
            <person name="Connelly S."/>
            <person name="Hardy D.J."/>
            <person name="Cameron A."/>
        </authorList>
    </citation>
    <scope>NUCLEOTIDE SEQUENCE</scope>
    <source>
        <strain evidence="2">URMC_787</strain>
    </source>
</reference>
<sequence>MHIKKYFLVIFTVMGLVLLLLIFLNEKNSHCNILEIFIPTVYDNPDEKCKLRLINTLNKSEIPIMQAHHRLASEFYKFMNGKAIETKADEMIAKYFIEKTYKDYEILTINGKKFIKLRQSNDQIKPYPTDENNHTIKKL</sequence>
<proteinExistence type="predicted"/>
<gene>
    <name evidence="2" type="ORF">O6B32_09300</name>
</gene>
<feature type="transmembrane region" description="Helical" evidence="1">
    <location>
        <begin position="6"/>
        <end position="24"/>
    </location>
</feature>
<name>A0A9Q4KNH9_9BACT</name>
<keyword evidence="1" id="KW-1133">Transmembrane helix</keyword>
<dbReference type="EMBL" id="JAPXGO010000016">
    <property type="protein sequence ID" value="MCZ6160670.1"/>
    <property type="molecule type" value="Genomic_DNA"/>
</dbReference>
<keyword evidence="1" id="KW-0812">Transmembrane</keyword>
<evidence type="ECO:0000256" key="1">
    <source>
        <dbReference type="SAM" id="Phobius"/>
    </source>
</evidence>